<dbReference type="NCBIfam" id="TIGR02541">
    <property type="entry name" value="flagell_FlgJ"/>
    <property type="match status" value="1"/>
</dbReference>
<dbReference type="RefSeq" id="WP_265895479.1">
    <property type="nucleotide sequence ID" value="NZ_JAPIVE010000001.1"/>
</dbReference>
<comment type="function">
    <text evidence="1">Flagellum-specific muramidase which hydrolyzes the peptidoglycan layer to assemble the rod structure in the periplasmic space.</text>
</comment>
<protein>
    <recommendedName>
        <fullName evidence="5">Peptidoglycan hydrolase FlgJ</fullName>
    </recommendedName>
    <alternativeName>
        <fullName evidence="11">Muramidase FlgJ</fullName>
    </alternativeName>
</protein>
<evidence type="ECO:0000256" key="3">
    <source>
        <dbReference type="ARBA" id="ARBA00006880"/>
    </source>
</evidence>
<evidence type="ECO:0000313" key="14">
    <source>
        <dbReference type="EMBL" id="MCX2523108.1"/>
    </source>
</evidence>
<evidence type="ECO:0000256" key="7">
    <source>
        <dbReference type="ARBA" id="ARBA00022795"/>
    </source>
</evidence>
<dbReference type="Pfam" id="PF10135">
    <property type="entry name" value="Rod-binding"/>
    <property type="match status" value="1"/>
</dbReference>
<dbReference type="SMART" id="SM00047">
    <property type="entry name" value="LYZ2"/>
    <property type="match status" value="1"/>
</dbReference>
<feature type="region of interest" description="Disordered" evidence="12">
    <location>
        <begin position="331"/>
        <end position="350"/>
    </location>
</feature>
<evidence type="ECO:0000256" key="11">
    <source>
        <dbReference type="ARBA" id="ARBA00030835"/>
    </source>
</evidence>
<dbReference type="InterPro" id="IPR013377">
    <property type="entry name" value="FlgJ"/>
</dbReference>
<evidence type="ECO:0000256" key="2">
    <source>
        <dbReference type="ARBA" id="ARBA00004418"/>
    </source>
</evidence>
<dbReference type="EMBL" id="JAPIVE010000001">
    <property type="protein sequence ID" value="MCX2523108.1"/>
    <property type="molecule type" value="Genomic_DNA"/>
</dbReference>
<dbReference type="PANTHER" id="PTHR33308">
    <property type="entry name" value="PEPTIDOGLYCAN HYDROLASE FLGJ"/>
    <property type="match status" value="1"/>
</dbReference>
<name>A0AA41ZK48_9GAMM</name>
<comment type="caution">
    <text evidence="14">The sequence shown here is derived from an EMBL/GenBank/DDBJ whole genome shotgun (WGS) entry which is preliminary data.</text>
</comment>
<dbReference type="InterPro" id="IPR051056">
    <property type="entry name" value="Glycosyl_Hydrolase_73"/>
</dbReference>
<dbReference type="Gene3D" id="1.10.530.10">
    <property type="match status" value="1"/>
</dbReference>
<dbReference type="InterPro" id="IPR002901">
    <property type="entry name" value="MGlyc_endo_b_GlcNAc-like_dom"/>
</dbReference>
<dbReference type="InterPro" id="IPR019301">
    <property type="entry name" value="Flagellar_prot_FlgJ_N"/>
</dbReference>
<evidence type="ECO:0000256" key="5">
    <source>
        <dbReference type="ARBA" id="ARBA00013433"/>
    </source>
</evidence>
<dbReference type="Gene3D" id="2.10.70.40">
    <property type="entry name" value="peptidoglycan hydrolase"/>
    <property type="match status" value="1"/>
</dbReference>
<evidence type="ECO:0000259" key="13">
    <source>
        <dbReference type="SMART" id="SM00047"/>
    </source>
</evidence>
<keyword evidence="7" id="KW-1005">Bacterial flagellum biogenesis</keyword>
<evidence type="ECO:0000256" key="1">
    <source>
        <dbReference type="ARBA" id="ARBA00002954"/>
    </source>
</evidence>
<keyword evidence="14" id="KW-0969">Cilium</keyword>
<comment type="similarity">
    <text evidence="4">In the C-terminal section; belongs to the glycosyl hydrolase 73 family.</text>
</comment>
<dbReference type="GO" id="GO:0071973">
    <property type="term" value="P:bacterial-type flagellum-dependent cell motility"/>
    <property type="evidence" value="ECO:0007669"/>
    <property type="project" value="TreeGrafter"/>
</dbReference>
<proteinExistence type="inferred from homology"/>
<dbReference type="PRINTS" id="PR01002">
    <property type="entry name" value="FLGFLGJ"/>
</dbReference>
<keyword evidence="15" id="KW-1185">Reference proteome</keyword>
<organism evidence="14 15">
    <name type="scientific">Larsenimonas rhizosphaerae</name>
    <dbReference type="NCBI Taxonomy" id="2944682"/>
    <lineage>
        <taxon>Bacteria</taxon>
        <taxon>Pseudomonadati</taxon>
        <taxon>Pseudomonadota</taxon>
        <taxon>Gammaproteobacteria</taxon>
        <taxon>Oceanospirillales</taxon>
        <taxon>Halomonadaceae</taxon>
        <taxon>Larsenimonas</taxon>
    </lineage>
</organism>
<keyword evidence="10" id="KW-0961">Cell wall biogenesis/degradation</keyword>
<evidence type="ECO:0000313" key="15">
    <source>
        <dbReference type="Proteomes" id="UP001165678"/>
    </source>
</evidence>
<dbReference type="PANTHER" id="PTHR33308:SF9">
    <property type="entry name" value="PEPTIDOGLYCAN HYDROLASE FLGJ"/>
    <property type="match status" value="1"/>
</dbReference>
<dbReference type="Pfam" id="PF01832">
    <property type="entry name" value="Glucosaminidase"/>
    <property type="match status" value="1"/>
</dbReference>
<feature type="compositionally biased region" description="Low complexity" evidence="12">
    <location>
        <begin position="331"/>
        <end position="344"/>
    </location>
</feature>
<evidence type="ECO:0000256" key="9">
    <source>
        <dbReference type="ARBA" id="ARBA00023295"/>
    </source>
</evidence>
<keyword evidence="9" id="KW-0326">Glycosidase</keyword>
<dbReference type="Proteomes" id="UP001165678">
    <property type="component" value="Unassembled WGS sequence"/>
</dbReference>
<keyword evidence="8 14" id="KW-0378">Hydrolase</keyword>
<evidence type="ECO:0000256" key="8">
    <source>
        <dbReference type="ARBA" id="ARBA00022801"/>
    </source>
</evidence>
<keyword evidence="14" id="KW-0966">Cell projection</keyword>
<dbReference type="GO" id="GO:0044780">
    <property type="term" value="P:bacterial-type flagellum assembly"/>
    <property type="evidence" value="ECO:0007669"/>
    <property type="project" value="InterPro"/>
</dbReference>
<comment type="similarity">
    <text evidence="3">In the N-terminal section; belongs to the FlgJ family.</text>
</comment>
<dbReference type="GO" id="GO:0016798">
    <property type="term" value="F:hydrolase activity, acting on glycosyl bonds"/>
    <property type="evidence" value="ECO:0007669"/>
    <property type="project" value="UniProtKB-KW"/>
</dbReference>
<reference evidence="14" key="1">
    <citation type="submission" date="2022-11" db="EMBL/GenBank/DDBJ databases">
        <title>Larsenimonas rhizosphaerae sp. nov., isolated from a tidal mudflat.</title>
        <authorList>
            <person name="Lee S.D."/>
            <person name="Kim I.S."/>
        </authorList>
    </citation>
    <scope>NUCLEOTIDE SEQUENCE</scope>
    <source>
        <strain evidence="14">GH2-1</strain>
    </source>
</reference>
<comment type="subcellular location">
    <subcellularLocation>
        <location evidence="2">Periplasm</location>
    </subcellularLocation>
</comment>
<dbReference type="GO" id="GO:0071555">
    <property type="term" value="P:cell wall organization"/>
    <property type="evidence" value="ECO:0007669"/>
    <property type="project" value="UniProtKB-KW"/>
</dbReference>
<evidence type="ECO:0000256" key="6">
    <source>
        <dbReference type="ARBA" id="ARBA00022764"/>
    </source>
</evidence>
<keyword evidence="6" id="KW-0574">Periplasm</keyword>
<sequence length="368" mass="39979">MDLSSKFALDVQGVSRLKFTARQDQQEGLKQTARQFEAMLMQMMLKGMRDTVPESGLLGSNQTKMYQSMMDQQWAQTMSGQGIGIADMLIKQLGGKDVPAVNDASPEALHASQPLVAGIPVGTPGELKQEWIRDNRQARDTTSSGDWFKAQVLVAEQAETRVATPARSADASSLPTHVQAFIDKVGAAAERISAVAGVSSRLIVAQAALETGWGRHEIAAADGSKSHNLFNIKATSGWQGERADVMTTEYAGKEAYRMKDGFRVYHSYEQSFQDYARLLTENSRYDGVVAAESDEAAAWQLQNSGYATDPQYARKLISIMSQLPEHLGKAVASSGSVSEPSASGRLTGASSDDRLARYTLDQTPSRIF</sequence>
<dbReference type="AlphaFoldDB" id="A0AA41ZK48"/>
<dbReference type="GO" id="GO:0004040">
    <property type="term" value="F:amidase activity"/>
    <property type="evidence" value="ECO:0007669"/>
    <property type="project" value="InterPro"/>
</dbReference>
<gene>
    <name evidence="14" type="primary">flgJ</name>
    <name evidence="14" type="ORF">OQ287_02535</name>
</gene>
<evidence type="ECO:0000256" key="12">
    <source>
        <dbReference type="SAM" id="MobiDB-lite"/>
    </source>
</evidence>
<evidence type="ECO:0000256" key="4">
    <source>
        <dbReference type="ARBA" id="ARBA00007974"/>
    </source>
</evidence>
<keyword evidence="14" id="KW-0282">Flagellum</keyword>
<accession>A0AA41ZK48</accession>
<evidence type="ECO:0000256" key="10">
    <source>
        <dbReference type="ARBA" id="ARBA00023316"/>
    </source>
</evidence>
<dbReference type="GO" id="GO:0042597">
    <property type="term" value="C:periplasmic space"/>
    <property type="evidence" value="ECO:0007669"/>
    <property type="project" value="UniProtKB-SubCell"/>
</dbReference>
<feature type="domain" description="Mannosyl-glycoprotein endo-beta-N-acetylglucosamidase-like" evidence="13">
    <location>
        <begin position="171"/>
        <end position="335"/>
    </location>
</feature>